<dbReference type="EMBL" id="CP047895">
    <property type="protein sequence ID" value="QHL91529.1"/>
    <property type="molecule type" value="Genomic_DNA"/>
</dbReference>
<reference evidence="1 2" key="1">
    <citation type="submission" date="2020-01" db="EMBL/GenBank/DDBJ databases">
        <title>Sphingomonas sp. C33 whole genome sequece.</title>
        <authorList>
            <person name="Park C."/>
        </authorList>
    </citation>
    <scope>NUCLEOTIDE SEQUENCE [LARGE SCALE GENOMIC DNA]</scope>
    <source>
        <strain evidence="1 2">C33</strain>
    </source>
</reference>
<gene>
    <name evidence="1" type="ORF">GVO57_12870</name>
</gene>
<sequence length="118" mass="12645">MHHERIEAAREITAGLIELEQQIDFAIISGGRLPGTMAQARLKARLPAATGQEAFLHAAKAFEMLVQARKHIVQAHASLAAAGDALSLPPAAYGDWHECPKPKAIDAGEPHLRLAVSQ</sequence>
<dbReference type="RefSeq" id="WP_160593565.1">
    <property type="nucleotide sequence ID" value="NZ_CP047895.1"/>
</dbReference>
<dbReference type="Proteomes" id="UP000464468">
    <property type="component" value="Chromosome"/>
</dbReference>
<name>A0A7Z2SA64_9SPHN</name>
<evidence type="ECO:0000313" key="2">
    <source>
        <dbReference type="Proteomes" id="UP000464468"/>
    </source>
</evidence>
<protein>
    <submittedName>
        <fullName evidence="1">Uncharacterized protein</fullName>
    </submittedName>
</protein>
<evidence type="ECO:0000313" key="1">
    <source>
        <dbReference type="EMBL" id="QHL91529.1"/>
    </source>
</evidence>
<dbReference type="AlphaFoldDB" id="A0A7Z2SA64"/>
<accession>A0A7Z2SA64</accession>
<keyword evidence="2" id="KW-1185">Reference proteome</keyword>
<organism evidence="1 2">
    <name type="scientific">Sphingomonas changnyeongensis</name>
    <dbReference type="NCBI Taxonomy" id="2698679"/>
    <lineage>
        <taxon>Bacteria</taxon>
        <taxon>Pseudomonadati</taxon>
        <taxon>Pseudomonadota</taxon>
        <taxon>Alphaproteobacteria</taxon>
        <taxon>Sphingomonadales</taxon>
        <taxon>Sphingomonadaceae</taxon>
        <taxon>Sphingomonas</taxon>
    </lineage>
</organism>
<proteinExistence type="predicted"/>
<dbReference type="KEGG" id="schy:GVO57_12870"/>